<keyword evidence="2" id="KW-1185">Reference proteome</keyword>
<dbReference type="Proteomes" id="UP000265520">
    <property type="component" value="Unassembled WGS sequence"/>
</dbReference>
<dbReference type="EMBL" id="LXQA010029196">
    <property type="protein sequence ID" value="MCH95200.1"/>
    <property type="molecule type" value="Genomic_DNA"/>
</dbReference>
<evidence type="ECO:0000313" key="2">
    <source>
        <dbReference type="Proteomes" id="UP000265520"/>
    </source>
</evidence>
<reference evidence="1 2" key="1">
    <citation type="journal article" date="2018" name="Front. Plant Sci.">
        <title>Red Clover (Trifolium pratense) and Zigzag Clover (T. medium) - A Picture of Genomic Similarities and Differences.</title>
        <authorList>
            <person name="Dluhosova J."/>
            <person name="Istvanek J."/>
            <person name="Nedelnik J."/>
            <person name="Repkova J."/>
        </authorList>
    </citation>
    <scope>NUCLEOTIDE SEQUENCE [LARGE SCALE GENOMIC DNA]</scope>
    <source>
        <strain evidence="2">cv. 10/8</strain>
        <tissue evidence="1">Leaf</tissue>
    </source>
</reference>
<name>A0A392N5X0_9FABA</name>
<comment type="caution">
    <text evidence="1">The sequence shown here is derived from an EMBL/GenBank/DDBJ whole genome shotgun (WGS) entry which is preliminary data.</text>
</comment>
<organism evidence="1 2">
    <name type="scientific">Trifolium medium</name>
    <dbReference type="NCBI Taxonomy" id="97028"/>
    <lineage>
        <taxon>Eukaryota</taxon>
        <taxon>Viridiplantae</taxon>
        <taxon>Streptophyta</taxon>
        <taxon>Embryophyta</taxon>
        <taxon>Tracheophyta</taxon>
        <taxon>Spermatophyta</taxon>
        <taxon>Magnoliopsida</taxon>
        <taxon>eudicotyledons</taxon>
        <taxon>Gunneridae</taxon>
        <taxon>Pentapetalae</taxon>
        <taxon>rosids</taxon>
        <taxon>fabids</taxon>
        <taxon>Fabales</taxon>
        <taxon>Fabaceae</taxon>
        <taxon>Papilionoideae</taxon>
        <taxon>50 kb inversion clade</taxon>
        <taxon>NPAAA clade</taxon>
        <taxon>Hologalegina</taxon>
        <taxon>IRL clade</taxon>
        <taxon>Trifolieae</taxon>
        <taxon>Trifolium</taxon>
    </lineage>
</organism>
<feature type="non-terminal residue" evidence="1">
    <location>
        <position position="1"/>
    </location>
</feature>
<proteinExistence type="predicted"/>
<dbReference type="AlphaFoldDB" id="A0A392N5X0"/>
<sequence>NFKPPESVRYGDRLAGNGVEDEGLSFLVEVLEVLEVDMWTNSSGEYYLATHHRKLEVTIEHSR</sequence>
<gene>
    <name evidence="1" type="ORF">A2U01_0016175</name>
</gene>
<protein>
    <submittedName>
        <fullName evidence="1">Uncharacterized protein</fullName>
    </submittedName>
</protein>
<evidence type="ECO:0000313" key="1">
    <source>
        <dbReference type="EMBL" id="MCH95200.1"/>
    </source>
</evidence>
<accession>A0A392N5X0</accession>